<evidence type="ECO:0000313" key="2">
    <source>
        <dbReference type="EMBL" id="MBB4002133.1"/>
    </source>
</evidence>
<sequence>MEDIGTLGTLPSPPIGATEVLKRQELTHGGERLSCVYRSEQRPLTKKSQQYLYPTVTNTLDYKSLAIRRAVGPPDVRHAGIALPALERELRRRHTSARHRQHTHAVFAVPNDRRRRVGEDTRQRRQVTGPVPHRARELEDGRLALGD</sequence>
<dbReference type="AlphaFoldDB" id="A0A7W6MNP9"/>
<comment type="caution">
    <text evidence="2">The sequence shown here is derived from an EMBL/GenBank/DDBJ whole genome shotgun (WGS) entry which is preliminary data.</text>
</comment>
<feature type="compositionally biased region" description="Basic and acidic residues" evidence="1">
    <location>
        <begin position="134"/>
        <end position="147"/>
    </location>
</feature>
<name>A0A7W6MNP9_9HYPH</name>
<reference evidence="2 3" key="1">
    <citation type="submission" date="2020-08" db="EMBL/GenBank/DDBJ databases">
        <title>Genomic Encyclopedia of Type Strains, Phase IV (KMG-IV): sequencing the most valuable type-strain genomes for metagenomic binning, comparative biology and taxonomic classification.</title>
        <authorList>
            <person name="Goeker M."/>
        </authorList>
    </citation>
    <scope>NUCLEOTIDE SEQUENCE [LARGE SCALE GENOMIC DNA]</scope>
    <source>
        <strain evidence="2 3">DSM 103570</strain>
    </source>
</reference>
<keyword evidence="3" id="KW-1185">Reference proteome</keyword>
<feature type="region of interest" description="Disordered" evidence="1">
    <location>
        <begin position="110"/>
        <end position="147"/>
    </location>
</feature>
<organism evidence="2 3">
    <name type="scientific">Aurantimonas endophytica</name>
    <dbReference type="NCBI Taxonomy" id="1522175"/>
    <lineage>
        <taxon>Bacteria</taxon>
        <taxon>Pseudomonadati</taxon>
        <taxon>Pseudomonadota</taxon>
        <taxon>Alphaproteobacteria</taxon>
        <taxon>Hyphomicrobiales</taxon>
        <taxon>Aurantimonadaceae</taxon>
        <taxon>Aurantimonas</taxon>
    </lineage>
</organism>
<dbReference type="EMBL" id="JACIEM010000001">
    <property type="protein sequence ID" value="MBB4002133.1"/>
    <property type="molecule type" value="Genomic_DNA"/>
</dbReference>
<evidence type="ECO:0000313" key="3">
    <source>
        <dbReference type="Proteomes" id="UP000588647"/>
    </source>
</evidence>
<gene>
    <name evidence="2" type="ORF">GGR03_001180</name>
</gene>
<dbReference type="Proteomes" id="UP000588647">
    <property type="component" value="Unassembled WGS sequence"/>
</dbReference>
<accession>A0A7W6MNP9</accession>
<protein>
    <submittedName>
        <fullName evidence="2">Uncharacterized protein</fullName>
    </submittedName>
</protein>
<evidence type="ECO:0000256" key="1">
    <source>
        <dbReference type="SAM" id="MobiDB-lite"/>
    </source>
</evidence>
<proteinExistence type="predicted"/>